<evidence type="ECO:0000256" key="2">
    <source>
        <dbReference type="SAM" id="Coils"/>
    </source>
</evidence>
<dbReference type="GO" id="GO:0050660">
    <property type="term" value="F:flavin adenine dinucleotide binding"/>
    <property type="evidence" value="ECO:0007669"/>
    <property type="project" value="TreeGrafter"/>
</dbReference>
<dbReference type="PRINTS" id="PR00369">
    <property type="entry name" value="FLAVODOXIN"/>
</dbReference>
<dbReference type="GO" id="GO:0005829">
    <property type="term" value="C:cytosol"/>
    <property type="evidence" value="ECO:0007669"/>
    <property type="project" value="TreeGrafter"/>
</dbReference>
<dbReference type="AlphaFoldDB" id="A0AAD3H6A1"/>
<dbReference type="InterPro" id="IPR008254">
    <property type="entry name" value="Flavodoxin/NO_synth"/>
</dbReference>
<evidence type="ECO:0000313" key="6">
    <source>
        <dbReference type="Proteomes" id="UP001054902"/>
    </source>
</evidence>
<dbReference type="PANTHER" id="PTHR19384:SF17">
    <property type="entry name" value="NADPH--CYTOCHROME P450 REDUCTASE"/>
    <property type="match status" value="1"/>
</dbReference>
<keyword evidence="1" id="KW-0285">Flavoprotein</keyword>
<dbReference type="GO" id="GO:0016491">
    <property type="term" value="F:oxidoreductase activity"/>
    <property type="evidence" value="ECO:0007669"/>
    <property type="project" value="TreeGrafter"/>
</dbReference>
<dbReference type="SUPFAM" id="SSF52218">
    <property type="entry name" value="Flavoproteins"/>
    <property type="match status" value="1"/>
</dbReference>
<protein>
    <recommendedName>
        <fullName evidence="4">Flavodoxin-like domain-containing protein</fullName>
    </recommendedName>
</protein>
<dbReference type="Proteomes" id="UP001054902">
    <property type="component" value="Unassembled WGS sequence"/>
</dbReference>
<proteinExistence type="predicted"/>
<keyword evidence="6" id="KW-1185">Reference proteome</keyword>
<feature type="coiled-coil region" evidence="2">
    <location>
        <begin position="162"/>
        <end position="193"/>
    </location>
</feature>
<keyword evidence="2" id="KW-0175">Coiled coil</keyword>
<dbReference type="PROSITE" id="PS50902">
    <property type="entry name" value="FLAVODOXIN_LIKE"/>
    <property type="match status" value="1"/>
</dbReference>
<reference evidence="5 6" key="1">
    <citation type="journal article" date="2021" name="Sci. Rep.">
        <title>The genome of the diatom Chaetoceros tenuissimus carries an ancient integrated fragment of an extant virus.</title>
        <authorList>
            <person name="Hongo Y."/>
            <person name="Kimura K."/>
            <person name="Takaki Y."/>
            <person name="Yoshida Y."/>
            <person name="Baba S."/>
            <person name="Kobayashi G."/>
            <person name="Nagasaki K."/>
            <person name="Hano T."/>
            <person name="Tomaru Y."/>
        </authorList>
    </citation>
    <scope>NUCLEOTIDE SEQUENCE [LARGE SCALE GENOMIC DNA]</scope>
    <source>
        <strain evidence="5 6">NIES-3715</strain>
    </source>
</reference>
<evidence type="ECO:0000313" key="5">
    <source>
        <dbReference type="EMBL" id="GFH51588.1"/>
    </source>
</evidence>
<name>A0AAD3H6A1_9STRA</name>
<evidence type="ECO:0000256" key="3">
    <source>
        <dbReference type="SAM" id="Phobius"/>
    </source>
</evidence>
<evidence type="ECO:0000256" key="1">
    <source>
        <dbReference type="ARBA" id="ARBA00022630"/>
    </source>
</evidence>
<keyword evidence="3" id="KW-0472">Membrane</keyword>
<comment type="caution">
    <text evidence="5">The sequence shown here is derived from an EMBL/GenBank/DDBJ whole genome shotgun (WGS) entry which is preliminary data.</text>
</comment>
<keyword evidence="3" id="KW-0812">Transmembrane</keyword>
<gene>
    <name evidence="5" type="ORF">CTEN210_08064</name>
</gene>
<organism evidence="5 6">
    <name type="scientific">Chaetoceros tenuissimus</name>
    <dbReference type="NCBI Taxonomy" id="426638"/>
    <lineage>
        <taxon>Eukaryota</taxon>
        <taxon>Sar</taxon>
        <taxon>Stramenopiles</taxon>
        <taxon>Ochrophyta</taxon>
        <taxon>Bacillariophyta</taxon>
        <taxon>Coscinodiscophyceae</taxon>
        <taxon>Chaetocerotophycidae</taxon>
        <taxon>Chaetocerotales</taxon>
        <taxon>Chaetocerotaceae</taxon>
        <taxon>Chaetoceros</taxon>
    </lineage>
</organism>
<feature type="domain" description="Flavodoxin-like" evidence="4">
    <location>
        <begin position="6"/>
        <end position="162"/>
    </location>
</feature>
<sequence>MKVLHVPVLYGSQTGNSESAAKNLAESLPNELSTSAVKVTSTVMELDDFLEKSRAPWTPLCVIVCSSYGVGQAPIGAWKFREMMDLILEKDDYKNAFKGVKYAMLGLGDSKYTTFFLNPTALDSGMAKAGAERVGSLGKADASGKGDKVQLNVIEEWSKTIISDLKRVVKELEDMSEDQYEQKNEEIEVARKNTGDICKLIYEDWDKKEKPAFDTMQLLLAVLVVLIALYFNYKPKCCDHDH</sequence>
<evidence type="ECO:0000259" key="4">
    <source>
        <dbReference type="PROSITE" id="PS50902"/>
    </source>
</evidence>
<dbReference type="InterPro" id="IPR029039">
    <property type="entry name" value="Flavoprotein-like_sf"/>
</dbReference>
<feature type="transmembrane region" description="Helical" evidence="3">
    <location>
        <begin position="216"/>
        <end position="233"/>
    </location>
</feature>
<keyword evidence="3" id="KW-1133">Transmembrane helix</keyword>
<dbReference type="GO" id="GO:0010181">
    <property type="term" value="F:FMN binding"/>
    <property type="evidence" value="ECO:0007669"/>
    <property type="project" value="InterPro"/>
</dbReference>
<accession>A0AAD3H6A1</accession>
<dbReference type="InterPro" id="IPR001094">
    <property type="entry name" value="Flavdoxin-like"/>
</dbReference>
<dbReference type="Gene3D" id="3.40.50.360">
    <property type="match status" value="1"/>
</dbReference>
<dbReference type="EMBL" id="BLLK01000045">
    <property type="protein sequence ID" value="GFH51588.1"/>
    <property type="molecule type" value="Genomic_DNA"/>
</dbReference>
<dbReference type="PANTHER" id="PTHR19384">
    <property type="entry name" value="NITRIC OXIDE SYNTHASE-RELATED"/>
    <property type="match status" value="1"/>
</dbReference>
<dbReference type="Pfam" id="PF00258">
    <property type="entry name" value="Flavodoxin_1"/>
    <property type="match status" value="1"/>
</dbReference>